<evidence type="ECO:0000256" key="2">
    <source>
        <dbReference type="ARBA" id="ARBA00022723"/>
    </source>
</evidence>
<dbReference type="Proteomes" id="UP001634394">
    <property type="component" value="Unassembled WGS sequence"/>
</dbReference>
<dbReference type="FunFam" id="1.25.40.20:FF:000182">
    <property type="entry name" value="Ankyrin repeat and MYND domain containing 2a"/>
    <property type="match status" value="1"/>
</dbReference>
<organism evidence="13 14">
    <name type="scientific">Sinanodonta woodiana</name>
    <name type="common">Chinese pond mussel</name>
    <name type="synonym">Anodonta woodiana</name>
    <dbReference type="NCBI Taxonomy" id="1069815"/>
    <lineage>
        <taxon>Eukaryota</taxon>
        <taxon>Metazoa</taxon>
        <taxon>Spiralia</taxon>
        <taxon>Lophotrochozoa</taxon>
        <taxon>Mollusca</taxon>
        <taxon>Bivalvia</taxon>
        <taxon>Autobranchia</taxon>
        <taxon>Heteroconchia</taxon>
        <taxon>Palaeoheterodonta</taxon>
        <taxon>Unionida</taxon>
        <taxon>Unionoidea</taxon>
        <taxon>Unionidae</taxon>
        <taxon>Unioninae</taxon>
        <taxon>Sinanodonta</taxon>
    </lineage>
</organism>
<dbReference type="InterPro" id="IPR002893">
    <property type="entry name" value="Znf_MYND"/>
</dbReference>
<keyword evidence="8" id="KW-0966">Cell projection</keyword>
<feature type="domain" description="MYND-type" evidence="12">
    <location>
        <begin position="316"/>
        <end position="353"/>
    </location>
</feature>
<dbReference type="Gene3D" id="6.10.140.2220">
    <property type="match status" value="1"/>
</dbReference>
<evidence type="ECO:0000256" key="8">
    <source>
        <dbReference type="ARBA" id="ARBA00023273"/>
    </source>
</evidence>
<dbReference type="PANTHER" id="PTHR24150:SF8">
    <property type="entry name" value="ANKYRIN REPEAT AND MYND DOMAIN-CONTAINING PROTEIN 2"/>
    <property type="match status" value="1"/>
</dbReference>
<keyword evidence="6 9" id="KW-0040">ANK repeat</keyword>
<dbReference type="InterPro" id="IPR002110">
    <property type="entry name" value="Ankyrin_rpt"/>
</dbReference>
<dbReference type="PANTHER" id="PTHR24150">
    <property type="entry name" value="ANKYRIN REPEAT AND MYND DOMAIN-CONTAINING PROTEIN 2"/>
    <property type="match status" value="1"/>
</dbReference>
<dbReference type="AlphaFoldDB" id="A0ABD3THF4"/>
<sequence>MAQKKEMSDTERRVIQAIVDDNLSEVQALLSEPGLRVDFLDDTGMTPLQHAAFRARREICRFLLASGADVNSNYHDNGYTALMFAALSGNVEVTRMMLDAGANPNHTNSVGRTAAQMAAFVGQHQCVAAISNFFPSSGLDYYTKPQGLEKEPRLPQHLAPVLVKMINMSNMNPVRIAYFLQDHKEVLENSKKVSKVLDILCEKAMKARDTSDIMALKTHYFATIIRRASKVYEEKQNLEGWIKSLVRGRDSDGFPELQDKLIKQSLKEFPYPESELLQQMVHNLANPKLGSHPSAVVLLSQAINGQRYGANEEEDCTTCGQIRAEKKCSACKMVRYCDGICQKLHWSTHKKFCKDLAVKHQKIQEQEQREQAQKKQEEDEELHKKMEDAHIEDKKDGEKSNFNDESEAEGNRKVVQETSQLQSSNQEQTIQATLET</sequence>
<proteinExistence type="predicted"/>
<keyword evidence="7" id="KW-0969">Cilium</keyword>
<evidence type="ECO:0000256" key="6">
    <source>
        <dbReference type="ARBA" id="ARBA00023043"/>
    </source>
</evidence>
<evidence type="ECO:0000259" key="12">
    <source>
        <dbReference type="PROSITE" id="PS50865"/>
    </source>
</evidence>
<dbReference type="GO" id="GO:0005929">
    <property type="term" value="C:cilium"/>
    <property type="evidence" value="ECO:0007669"/>
    <property type="project" value="UniProtKB-SubCell"/>
</dbReference>
<feature type="region of interest" description="Disordered" evidence="11">
    <location>
        <begin position="364"/>
        <end position="436"/>
    </location>
</feature>
<dbReference type="EMBL" id="JBJQND010000018">
    <property type="protein sequence ID" value="KAL3836435.1"/>
    <property type="molecule type" value="Genomic_DNA"/>
</dbReference>
<evidence type="ECO:0000256" key="4">
    <source>
        <dbReference type="ARBA" id="ARBA00022771"/>
    </source>
</evidence>
<keyword evidence="5" id="KW-0862">Zinc</keyword>
<dbReference type="Pfam" id="PF01753">
    <property type="entry name" value="zf-MYND"/>
    <property type="match status" value="1"/>
</dbReference>
<feature type="repeat" description="ANK" evidence="9">
    <location>
        <begin position="77"/>
        <end position="109"/>
    </location>
</feature>
<keyword evidence="3" id="KW-0677">Repeat</keyword>
<comment type="caution">
    <text evidence="13">The sequence shown here is derived from an EMBL/GenBank/DDBJ whole genome shotgun (WGS) entry which is preliminary data.</text>
</comment>
<feature type="compositionally biased region" description="Basic and acidic residues" evidence="11">
    <location>
        <begin position="364"/>
        <end position="402"/>
    </location>
</feature>
<dbReference type="InterPro" id="IPR052452">
    <property type="entry name" value="Ankyrin-MYND_dom_contain_2"/>
</dbReference>
<dbReference type="InterPro" id="IPR036770">
    <property type="entry name" value="Ankyrin_rpt-contain_sf"/>
</dbReference>
<evidence type="ECO:0000256" key="10">
    <source>
        <dbReference type="PROSITE-ProRule" id="PRU00134"/>
    </source>
</evidence>
<protein>
    <recommendedName>
        <fullName evidence="12">MYND-type domain-containing protein</fullName>
    </recommendedName>
</protein>
<keyword evidence="2" id="KW-0479">Metal-binding</keyword>
<dbReference type="PROSITE" id="PS01360">
    <property type="entry name" value="ZF_MYND_1"/>
    <property type="match status" value="1"/>
</dbReference>
<evidence type="ECO:0000313" key="13">
    <source>
        <dbReference type="EMBL" id="KAL3836435.1"/>
    </source>
</evidence>
<keyword evidence="4 10" id="KW-0863">Zinc-finger</keyword>
<dbReference type="SUPFAM" id="SSF48403">
    <property type="entry name" value="Ankyrin repeat"/>
    <property type="match status" value="1"/>
</dbReference>
<dbReference type="SMART" id="SM00248">
    <property type="entry name" value="ANK"/>
    <property type="match status" value="3"/>
</dbReference>
<evidence type="ECO:0000256" key="11">
    <source>
        <dbReference type="SAM" id="MobiDB-lite"/>
    </source>
</evidence>
<evidence type="ECO:0000256" key="9">
    <source>
        <dbReference type="PROSITE-ProRule" id="PRU00023"/>
    </source>
</evidence>
<evidence type="ECO:0000256" key="3">
    <source>
        <dbReference type="ARBA" id="ARBA00022737"/>
    </source>
</evidence>
<dbReference type="PROSITE" id="PS50088">
    <property type="entry name" value="ANK_REPEAT"/>
    <property type="match status" value="2"/>
</dbReference>
<feature type="repeat" description="ANK" evidence="9">
    <location>
        <begin position="43"/>
        <end position="75"/>
    </location>
</feature>
<name>A0ABD3THF4_SINWO</name>
<dbReference type="Gene3D" id="1.25.40.20">
    <property type="entry name" value="Ankyrin repeat-containing domain"/>
    <property type="match status" value="1"/>
</dbReference>
<dbReference type="Pfam" id="PF12796">
    <property type="entry name" value="Ank_2"/>
    <property type="match status" value="2"/>
</dbReference>
<reference evidence="13 14" key="1">
    <citation type="submission" date="2024-11" db="EMBL/GenBank/DDBJ databases">
        <title>Chromosome-level genome assembly of the freshwater bivalve Anodonta woodiana.</title>
        <authorList>
            <person name="Chen X."/>
        </authorList>
    </citation>
    <scope>NUCLEOTIDE SEQUENCE [LARGE SCALE GENOMIC DNA]</scope>
    <source>
        <strain evidence="13">MN2024</strain>
        <tissue evidence="13">Gills</tissue>
    </source>
</reference>
<comment type="subcellular location">
    <subcellularLocation>
        <location evidence="1">Cell projection</location>
        <location evidence="1">Cilium</location>
    </subcellularLocation>
</comment>
<gene>
    <name evidence="13" type="ORF">ACJMK2_021868</name>
</gene>
<evidence type="ECO:0000313" key="14">
    <source>
        <dbReference type="Proteomes" id="UP001634394"/>
    </source>
</evidence>
<evidence type="ECO:0000256" key="1">
    <source>
        <dbReference type="ARBA" id="ARBA00004138"/>
    </source>
</evidence>
<evidence type="ECO:0000256" key="7">
    <source>
        <dbReference type="ARBA" id="ARBA00023069"/>
    </source>
</evidence>
<dbReference type="PROSITE" id="PS50865">
    <property type="entry name" value="ZF_MYND_2"/>
    <property type="match status" value="1"/>
</dbReference>
<accession>A0ABD3THF4</accession>
<keyword evidence="14" id="KW-1185">Reference proteome</keyword>
<dbReference type="SUPFAM" id="SSF144232">
    <property type="entry name" value="HIT/MYND zinc finger-like"/>
    <property type="match status" value="1"/>
</dbReference>
<dbReference type="GO" id="GO:0008270">
    <property type="term" value="F:zinc ion binding"/>
    <property type="evidence" value="ECO:0007669"/>
    <property type="project" value="UniProtKB-KW"/>
</dbReference>
<dbReference type="PROSITE" id="PS50297">
    <property type="entry name" value="ANK_REP_REGION"/>
    <property type="match status" value="2"/>
</dbReference>
<evidence type="ECO:0000256" key="5">
    <source>
        <dbReference type="ARBA" id="ARBA00022833"/>
    </source>
</evidence>
<feature type="compositionally biased region" description="Polar residues" evidence="11">
    <location>
        <begin position="416"/>
        <end position="436"/>
    </location>
</feature>